<evidence type="ECO:0008006" key="4">
    <source>
        <dbReference type="Google" id="ProtNLM"/>
    </source>
</evidence>
<evidence type="ECO:0000313" key="2">
    <source>
        <dbReference type="EnsemblPlants" id="OMERI06G22850.2"/>
    </source>
</evidence>
<dbReference type="Gramene" id="OMERI06G22850.2">
    <property type="protein sequence ID" value="OMERI06G22850.2"/>
    <property type="gene ID" value="OMERI06G22850"/>
</dbReference>
<keyword evidence="3" id="KW-1185">Reference proteome</keyword>
<dbReference type="Proteomes" id="UP000008021">
    <property type="component" value="Chromosome 6"/>
</dbReference>
<proteinExistence type="predicted"/>
<feature type="signal peptide" evidence="1">
    <location>
        <begin position="1"/>
        <end position="17"/>
    </location>
</feature>
<reference evidence="2" key="2">
    <citation type="submission" date="2018-05" db="EMBL/GenBank/DDBJ databases">
        <title>OmerRS3 (Oryza meridionalis Reference Sequence Version 3).</title>
        <authorList>
            <person name="Zhang J."/>
            <person name="Kudrna D."/>
            <person name="Lee S."/>
            <person name="Talag J."/>
            <person name="Welchert J."/>
            <person name="Wing R.A."/>
        </authorList>
    </citation>
    <scope>NUCLEOTIDE SEQUENCE [LARGE SCALE GENOMIC DNA]</scope>
    <source>
        <strain evidence="2">cv. OR44</strain>
    </source>
</reference>
<sequence length="68" mass="7393">MPAPAACSLLFLSASLSLPPRIPRPDLASISSPERSHLLIWTGGERERERGSKDILHGAFCKSMFGDN</sequence>
<protein>
    <recommendedName>
        <fullName evidence="4">Secreted protein</fullName>
    </recommendedName>
</protein>
<organism evidence="2">
    <name type="scientific">Oryza meridionalis</name>
    <dbReference type="NCBI Taxonomy" id="40149"/>
    <lineage>
        <taxon>Eukaryota</taxon>
        <taxon>Viridiplantae</taxon>
        <taxon>Streptophyta</taxon>
        <taxon>Embryophyta</taxon>
        <taxon>Tracheophyta</taxon>
        <taxon>Spermatophyta</taxon>
        <taxon>Magnoliopsida</taxon>
        <taxon>Liliopsida</taxon>
        <taxon>Poales</taxon>
        <taxon>Poaceae</taxon>
        <taxon>BOP clade</taxon>
        <taxon>Oryzoideae</taxon>
        <taxon>Oryzeae</taxon>
        <taxon>Oryzinae</taxon>
        <taxon>Oryza</taxon>
    </lineage>
</organism>
<dbReference type="HOGENOM" id="CLU_2798294_0_0_1"/>
<dbReference type="AlphaFoldDB" id="A0A0E0E4G0"/>
<keyword evidence="1" id="KW-0732">Signal</keyword>
<reference evidence="2" key="1">
    <citation type="submission" date="2015-04" db="UniProtKB">
        <authorList>
            <consortium name="EnsemblPlants"/>
        </authorList>
    </citation>
    <scope>IDENTIFICATION</scope>
</reference>
<name>A0A0E0E4G0_9ORYZ</name>
<evidence type="ECO:0000256" key="1">
    <source>
        <dbReference type="SAM" id="SignalP"/>
    </source>
</evidence>
<dbReference type="EnsemblPlants" id="OMERI06G22850.2">
    <property type="protein sequence ID" value="OMERI06G22850.2"/>
    <property type="gene ID" value="OMERI06G22850"/>
</dbReference>
<evidence type="ECO:0000313" key="3">
    <source>
        <dbReference type="Proteomes" id="UP000008021"/>
    </source>
</evidence>
<accession>A0A0E0E4G0</accession>
<feature type="chain" id="PRO_5002357610" description="Secreted protein" evidence="1">
    <location>
        <begin position="18"/>
        <end position="68"/>
    </location>
</feature>